<dbReference type="Proteomes" id="UP001599542">
    <property type="component" value="Unassembled WGS sequence"/>
</dbReference>
<protein>
    <submittedName>
        <fullName evidence="1">Uncharacterized protein</fullName>
    </submittedName>
</protein>
<sequence length="124" mass="12628">MTVAAAAAGVELLDLGRVPAARVLGAADNRIDLAAADRIGAALAAAPHRLDHLVLACTGVRSREAHRLLDHAARAATPTRYLLGKGVAATVRHRLNALGAAVPPPVPAPDVAAVLSVHRTAPAR</sequence>
<keyword evidence="2" id="KW-1185">Reference proteome</keyword>
<name>A0ABW6GGH7_9ACTN</name>
<comment type="caution">
    <text evidence="1">The sequence shown here is derived from an EMBL/GenBank/DDBJ whole genome shotgun (WGS) entry which is preliminary data.</text>
</comment>
<proteinExistence type="predicted"/>
<dbReference type="EMBL" id="JBHYPX010000010">
    <property type="protein sequence ID" value="MFE1351820.1"/>
    <property type="molecule type" value="Genomic_DNA"/>
</dbReference>
<dbReference type="RefSeq" id="WP_380322439.1">
    <property type="nucleotide sequence ID" value="NZ_JBHYPW010000017.1"/>
</dbReference>
<reference evidence="1 2" key="1">
    <citation type="submission" date="2024-09" db="EMBL/GenBank/DDBJ databases">
        <title>The Natural Products Discovery Center: Release of the First 8490 Sequenced Strains for Exploring Actinobacteria Biosynthetic Diversity.</title>
        <authorList>
            <person name="Kalkreuter E."/>
            <person name="Kautsar S.A."/>
            <person name="Yang D."/>
            <person name="Bader C.D."/>
            <person name="Teijaro C.N."/>
            <person name="Fluegel L."/>
            <person name="Davis C.M."/>
            <person name="Simpson J.R."/>
            <person name="Lauterbach L."/>
            <person name="Steele A.D."/>
            <person name="Gui C."/>
            <person name="Meng S."/>
            <person name="Li G."/>
            <person name="Viehrig K."/>
            <person name="Ye F."/>
            <person name="Su P."/>
            <person name="Kiefer A.F."/>
            <person name="Nichols A."/>
            <person name="Cepeda A.J."/>
            <person name="Yan W."/>
            <person name="Fan B."/>
            <person name="Jiang Y."/>
            <person name="Adhikari A."/>
            <person name="Zheng C.-J."/>
            <person name="Schuster L."/>
            <person name="Cowan T.M."/>
            <person name="Smanski M.J."/>
            <person name="Chevrette M.G."/>
            <person name="De Carvalho L.P.S."/>
            <person name="Shen B."/>
        </authorList>
    </citation>
    <scope>NUCLEOTIDE SEQUENCE [LARGE SCALE GENOMIC DNA]</scope>
    <source>
        <strain evidence="1 2">NPDC058753</strain>
    </source>
</reference>
<evidence type="ECO:0000313" key="2">
    <source>
        <dbReference type="Proteomes" id="UP001599542"/>
    </source>
</evidence>
<evidence type="ECO:0000313" key="1">
    <source>
        <dbReference type="EMBL" id="MFE1351820.1"/>
    </source>
</evidence>
<accession>A0ABW6GGH7</accession>
<gene>
    <name evidence="1" type="ORF">ACFW6T_07510</name>
</gene>
<organism evidence="1 2">
    <name type="scientific">Kitasatospora phosalacinea</name>
    <dbReference type="NCBI Taxonomy" id="2065"/>
    <lineage>
        <taxon>Bacteria</taxon>
        <taxon>Bacillati</taxon>
        <taxon>Actinomycetota</taxon>
        <taxon>Actinomycetes</taxon>
        <taxon>Kitasatosporales</taxon>
        <taxon>Streptomycetaceae</taxon>
        <taxon>Kitasatospora</taxon>
    </lineage>
</organism>